<dbReference type="RefSeq" id="XP_003001467.1">
    <property type="nucleotide sequence ID" value="XM_003001421.1"/>
</dbReference>
<evidence type="ECO:0000256" key="2">
    <source>
        <dbReference type="ARBA" id="ARBA00023242"/>
    </source>
</evidence>
<dbReference type="GO" id="GO:0000981">
    <property type="term" value="F:DNA-binding transcription factor activity, RNA polymerase II-specific"/>
    <property type="evidence" value="ECO:0007669"/>
    <property type="project" value="InterPro"/>
</dbReference>
<gene>
    <name evidence="6" type="ORF">VDBG_08512</name>
</gene>
<evidence type="ECO:0000313" key="7">
    <source>
        <dbReference type="Proteomes" id="UP000008698"/>
    </source>
</evidence>
<dbReference type="Pfam" id="PF00172">
    <property type="entry name" value="Zn_clus"/>
    <property type="match status" value="1"/>
</dbReference>
<dbReference type="Gene3D" id="4.10.240.10">
    <property type="entry name" value="Zn(2)-C6 fungal-type DNA-binding domain"/>
    <property type="match status" value="1"/>
</dbReference>
<keyword evidence="2" id="KW-0539">Nucleus</keyword>
<dbReference type="SMART" id="SM00906">
    <property type="entry name" value="Fungal_trans"/>
    <property type="match status" value="1"/>
</dbReference>
<dbReference type="GO" id="GO:0003677">
    <property type="term" value="F:DNA binding"/>
    <property type="evidence" value="ECO:0007669"/>
    <property type="project" value="InterPro"/>
</dbReference>
<dbReference type="STRING" id="526221.C9SU91"/>
<protein>
    <submittedName>
        <fullName evidence="6">Quinic acid utilization activator</fullName>
    </submittedName>
</protein>
<dbReference type="Proteomes" id="UP000008698">
    <property type="component" value="Unassembled WGS sequence"/>
</dbReference>
<evidence type="ECO:0000256" key="3">
    <source>
        <dbReference type="SAM" id="MobiDB-lite"/>
    </source>
</evidence>
<dbReference type="OMA" id="WLPICEK"/>
<dbReference type="InterPro" id="IPR036864">
    <property type="entry name" value="Zn2-C6_fun-type_DNA-bd_sf"/>
</dbReference>
<dbReference type="AlphaFoldDB" id="C9SU91"/>
<dbReference type="CDD" id="cd12148">
    <property type="entry name" value="fungal_TF_MHR"/>
    <property type="match status" value="1"/>
</dbReference>
<feature type="domain" description="Xylanolytic transcriptional activator regulatory" evidence="5">
    <location>
        <begin position="326"/>
        <end position="397"/>
    </location>
</feature>
<dbReference type="InterPro" id="IPR052783">
    <property type="entry name" value="Metabolic/Drug-Res_Regulator"/>
</dbReference>
<dbReference type="PANTHER" id="PTHR47655">
    <property type="entry name" value="QUINIC ACID UTILIZATION ACTIVATOR"/>
    <property type="match status" value="1"/>
</dbReference>
<dbReference type="PANTHER" id="PTHR47655:SF2">
    <property type="entry name" value="QUINIC ACID UTILIZATION ACTIVATOR"/>
    <property type="match status" value="1"/>
</dbReference>
<feature type="region of interest" description="Disordered" evidence="3">
    <location>
        <begin position="619"/>
        <end position="644"/>
    </location>
</feature>
<dbReference type="GO" id="GO:0008270">
    <property type="term" value="F:zinc ion binding"/>
    <property type="evidence" value="ECO:0007669"/>
    <property type="project" value="InterPro"/>
</dbReference>
<accession>C9SU91</accession>
<keyword evidence="7" id="KW-1185">Reference proteome</keyword>
<reference evidence="7" key="1">
    <citation type="journal article" date="2011" name="PLoS Pathog.">
        <title>Comparative genomics yields insights into niche adaptation of plant vascular wilt pathogens.</title>
        <authorList>
            <person name="Klosterman S.J."/>
            <person name="Subbarao K.V."/>
            <person name="Kang S."/>
            <person name="Veronese P."/>
            <person name="Gold S.E."/>
            <person name="Thomma B.P.H.J."/>
            <person name="Chen Z."/>
            <person name="Henrissat B."/>
            <person name="Lee Y.-H."/>
            <person name="Park J."/>
            <person name="Garcia-Pedrajas M.D."/>
            <person name="Barbara D.J."/>
            <person name="Anchieta A."/>
            <person name="de Jonge R."/>
            <person name="Santhanam P."/>
            <person name="Maruthachalam K."/>
            <person name="Atallah Z."/>
            <person name="Amyotte S.G."/>
            <person name="Paz Z."/>
            <person name="Inderbitzin P."/>
            <person name="Hayes R.J."/>
            <person name="Heiman D.I."/>
            <person name="Young S."/>
            <person name="Zeng Q."/>
            <person name="Engels R."/>
            <person name="Galagan J."/>
            <person name="Cuomo C.A."/>
            <person name="Dobinson K.F."/>
            <person name="Ma L.-J."/>
        </authorList>
    </citation>
    <scope>NUCLEOTIDE SEQUENCE [LARGE SCALE GENOMIC DNA]</scope>
    <source>
        <strain evidence="7">VaMs.102 / ATCC MYA-4576 / FGSC 10136</strain>
    </source>
</reference>
<feature type="region of interest" description="Disordered" evidence="3">
    <location>
        <begin position="557"/>
        <end position="588"/>
    </location>
</feature>
<dbReference type="SUPFAM" id="SSF57701">
    <property type="entry name" value="Zn2/Cys6 DNA-binding domain"/>
    <property type="match status" value="1"/>
</dbReference>
<feature type="region of interest" description="Disordered" evidence="3">
    <location>
        <begin position="1"/>
        <end position="23"/>
    </location>
</feature>
<dbReference type="InterPro" id="IPR007219">
    <property type="entry name" value="XnlR_reg_dom"/>
</dbReference>
<organism evidence="7">
    <name type="scientific">Verticillium alfalfae (strain VaMs.102 / ATCC MYA-4576 / FGSC 10136)</name>
    <name type="common">Verticillium wilt of alfalfa</name>
    <name type="synonym">Verticillium albo-atrum</name>
    <dbReference type="NCBI Taxonomy" id="526221"/>
    <lineage>
        <taxon>Eukaryota</taxon>
        <taxon>Fungi</taxon>
        <taxon>Dikarya</taxon>
        <taxon>Ascomycota</taxon>
        <taxon>Pezizomycotina</taxon>
        <taxon>Sordariomycetes</taxon>
        <taxon>Hypocreomycetidae</taxon>
        <taxon>Glomerellales</taxon>
        <taxon>Plectosphaerellaceae</taxon>
        <taxon>Verticillium</taxon>
    </lineage>
</organism>
<dbReference type="GeneID" id="9529521"/>
<feature type="domain" description="Zn(2)-C6 fungal-type" evidence="4">
    <location>
        <begin position="24"/>
        <end position="69"/>
    </location>
</feature>
<dbReference type="CDD" id="cd00067">
    <property type="entry name" value="GAL4"/>
    <property type="match status" value="1"/>
</dbReference>
<keyword evidence="1" id="KW-0479">Metal-binding</keyword>
<dbReference type="SMART" id="SM00066">
    <property type="entry name" value="GAL4"/>
    <property type="match status" value="1"/>
</dbReference>
<sequence>MPPKRKTNDVETNPTSTSGPVKRQRVSRACDQCRSSAREKCDGIQPQCFACVSLNRECTYNVAPKKRGVQTGLIRTLESALVWVFEQFPGTEAALNDLLAQESGPESLLIGKESEAGSRLHRRWRKSKTCKEIDRLLSGRDGSSPRIEGSEEDESSTEADQLGQSSGKGRSVPSTNDTTANPANRSYKLPNNHSRLLDIYLAYTHSWLPIVDRSRLLNLVAAQHSDEIRDAELWSALAVAAYQDPSHTTNPSVIYSTARSLLPLIGDSQASLPKGRTSSMTSQRHGKEAAVDGEDQAAEELVVLQYANAFLLLSLVDFGQDKPSNASLYIGLAVRTAMGLRDLATSATPQSNHLQSRTVRACFLLDTIVSVRMGHTSHLTPASLDSLTPISEEGPEEWDPWAPEPGFGSEVSIGSGDSLQSVQSLSSFNQLCRFARVLGKGFAGSHTPRSAELAAALDQRFSFCNSILGGSTPFLPAAFLLQATFLGATLALNPDARVSLVWTLLEAIENAWHHLGPGTSPLLITFMGMANRRTKGLGGEDKDRWDSLMTRLKATWQRATEPSQASSVAPPAPNLDLYQSHSPAHRHGLPMATLSQQSQEAQHPQQQYHALLTPSEHYPTSTTSFLGGGTAASPSTSRSIPFTPGSNHIPGFSAGMMSPMLQMPHYMLLPGHDSMVDHDAILDELAAIDCTDSMDADPQFMANLGFAPGSDFTDMRGEFGAL</sequence>
<dbReference type="OrthoDB" id="3364175at2759"/>
<evidence type="ECO:0000313" key="6">
    <source>
        <dbReference type="EMBL" id="EEY22402.1"/>
    </source>
</evidence>
<dbReference type="GO" id="GO:0006351">
    <property type="term" value="P:DNA-templated transcription"/>
    <property type="evidence" value="ECO:0007669"/>
    <property type="project" value="InterPro"/>
</dbReference>
<evidence type="ECO:0000259" key="5">
    <source>
        <dbReference type="SMART" id="SM00906"/>
    </source>
</evidence>
<feature type="compositionally biased region" description="Polar residues" evidence="3">
    <location>
        <begin position="10"/>
        <end position="19"/>
    </location>
</feature>
<dbReference type="EMBL" id="DS985225">
    <property type="protein sequence ID" value="EEY22402.1"/>
    <property type="molecule type" value="Genomic_DNA"/>
</dbReference>
<dbReference type="Pfam" id="PF04082">
    <property type="entry name" value="Fungal_trans"/>
    <property type="match status" value="1"/>
</dbReference>
<dbReference type="KEGG" id="val:VDBG_08512"/>
<feature type="compositionally biased region" description="Polar residues" evidence="3">
    <location>
        <begin position="158"/>
        <end position="189"/>
    </location>
</feature>
<proteinExistence type="predicted"/>
<dbReference type="InterPro" id="IPR001138">
    <property type="entry name" value="Zn2Cys6_DnaBD"/>
</dbReference>
<feature type="region of interest" description="Disordered" evidence="3">
    <location>
        <begin position="135"/>
        <end position="189"/>
    </location>
</feature>
<dbReference type="GO" id="GO:0045944">
    <property type="term" value="P:positive regulation of transcription by RNA polymerase II"/>
    <property type="evidence" value="ECO:0007669"/>
    <property type="project" value="TreeGrafter"/>
</dbReference>
<evidence type="ECO:0000259" key="4">
    <source>
        <dbReference type="SMART" id="SM00066"/>
    </source>
</evidence>
<name>C9SU91_VERA1</name>
<dbReference type="HOGENOM" id="CLU_007607_0_0_1"/>
<feature type="compositionally biased region" description="Polar residues" evidence="3">
    <location>
        <begin position="632"/>
        <end position="644"/>
    </location>
</feature>
<dbReference type="eggNOG" id="ENOG502S3FG">
    <property type="taxonomic scope" value="Eukaryota"/>
</dbReference>
<evidence type="ECO:0000256" key="1">
    <source>
        <dbReference type="ARBA" id="ARBA00022723"/>
    </source>
</evidence>